<dbReference type="AlphaFoldDB" id="E1QVV3"/>
<dbReference type="KEGG" id="ols:Olsu_1146"/>
<evidence type="ECO:0000313" key="2">
    <source>
        <dbReference type="EMBL" id="ADK68256.1"/>
    </source>
</evidence>
<evidence type="ECO:0000313" key="3">
    <source>
        <dbReference type="Proteomes" id="UP000000333"/>
    </source>
</evidence>
<feature type="transmembrane region" description="Helical" evidence="1">
    <location>
        <begin position="41"/>
        <end position="61"/>
    </location>
</feature>
<sequence length="83" mass="8659">MTRDVGRGSSGSARSAWPFTLAGLCVTVVSFVGLVNSAESGWAATVAWTVAALVGVALLYTGIGLRRDARRDGKGSMQDEDVR</sequence>
<gene>
    <name evidence="2" type="ordered locus">Olsu_1146</name>
</gene>
<name>E1QVV3_OLSUV</name>
<organism evidence="2 3">
    <name type="scientific">Olsenella uli (strain ATCC 49627 / DSM 7084 / CCUG 31166 / CIP 109912 / JCM 12494 / LMG 11480 / NCIMB 702895 / VPI D76D-27C)</name>
    <name type="common">Lactobacillus uli</name>
    <dbReference type="NCBI Taxonomy" id="633147"/>
    <lineage>
        <taxon>Bacteria</taxon>
        <taxon>Bacillati</taxon>
        <taxon>Actinomycetota</taxon>
        <taxon>Coriobacteriia</taxon>
        <taxon>Coriobacteriales</taxon>
        <taxon>Atopobiaceae</taxon>
        <taxon>Olsenella</taxon>
    </lineage>
</organism>
<accession>E1QVV3</accession>
<protein>
    <submittedName>
        <fullName evidence="2">Uncharacterized protein</fullName>
    </submittedName>
</protein>
<keyword evidence="3" id="KW-1185">Reference proteome</keyword>
<feature type="transmembrane region" description="Helical" evidence="1">
    <location>
        <begin position="16"/>
        <end position="35"/>
    </location>
</feature>
<dbReference type="Proteomes" id="UP000000333">
    <property type="component" value="Chromosome"/>
</dbReference>
<keyword evidence="1" id="KW-0812">Transmembrane</keyword>
<reference evidence="2 3" key="1">
    <citation type="journal article" date="2010" name="Stand. Genomic Sci.">
        <title>Complete genome sequence of Olsenella uli type strain (VPI D76D-27C).</title>
        <authorList>
            <person name="Goker M."/>
            <person name="Held B."/>
            <person name="Lucas S."/>
            <person name="Nolan M."/>
            <person name="Yasawong M."/>
            <person name="Glavina Del Rio T."/>
            <person name="Tice H."/>
            <person name="Cheng J.F."/>
            <person name="Bruce D."/>
            <person name="Detter J.C."/>
            <person name="Tapia R."/>
            <person name="Han C."/>
            <person name="Goodwin L."/>
            <person name="Pitluck S."/>
            <person name="Liolios K."/>
            <person name="Ivanova N."/>
            <person name="Mavromatis K."/>
            <person name="Mikhailova N."/>
            <person name="Pati A."/>
            <person name="Chen A."/>
            <person name="Palaniappan K."/>
            <person name="Land M."/>
            <person name="Hauser L."/>
            <person name="Chang Y.J."/>
            <person name="Jeffries C.D."/>
            <person name="Rohde M."/>
            <person name="Sikorski J."/>
            <person name="Pukall R."/>
            <person name="Woyke T."/>
            <person name="Bristow J."/>
            <person name="Eisen J.A."/>
            <person name="Markowitz V."/>
            <person name="Hugenholtz P."/>
            <person name="Kyrpides N.C."/>
            <person name="Klenk H.P."/>
            <person name="Lapidus A."/>
        </authorList>
    </citation>
    <scope>NUCLEOTIDE SEQUENCE [LARGE SCALE GENOMIC DNA]</scope>
    <source>
        <strain evidence="3">ATCC 49627 / DSM 7084 / CIP 109912 / JCM 12494 / NCIMB 702895 / VPI D76D-27C</strain>
    </source>
</reference>
<dbReference type="HOGENOM" id="CLU_2539272_0_0_11"/>
<proteinExistence type="predicted"/>
<keyword evidence="1" id="KW-0472">Membrane</keyword>
<keyword evidence="1" id="KW-1133">Transmembrane helix</keyword>
<evidence type="ECO:0000256" key="1">
    <source>
        <dbReference type="SAM" id="Phobius"/>
    </source>
</evidence>
<dbReference type="EMBL" id="CP002106">
    <property type="protein sequence ID" value="ADK68256.1"/>
    <property type="molecule type" value="Genomic_DNA"/>
</dbReference>